<evidence type="ECO:0000313" key="2">
    <source>
        <dbReference type="EMBL" id="KYQ50164.1"/>
    </source>
</evidence>
<name>A0A151WQN0_9HYME</name>
<gene>
    <name evidence="2" type="ORF">ALC60_10733</name>
</gene>
<sequence length="138" mass="16313">MMRRDKRDVGEERDKLASSRKKEKEEEKEEGDEDDDDDCADLDGHGRGVSVTAGGKKRVLTRFRHDRALLVAQPISRHFWINHRSDKGPRYIVAPWKSPRTFSQRTGQQRLRNSFLIVIEYDLATRHSWKIRIVIDRW</sequence>
<dbReference type="EMBL" id="KQ982821">
    <property type="protein sequence ID" value="KYQ50164.1"/>
    <property type="molecule type" value="Genomic_DNA"/>
</dbReference>
<evidence type="ECO:0000256" key="1">
    <source>
        <dbReference type="SAM" id="MobiDB-lite"/>
    </source>
</evidence>
<dbReference type="Proteomes" id="UP000075809">
    <property type="component" value="Unassembled WGS sequence"/>
</dbReference>
<feature type="region of interest" description="Disordered" evidence="1">
    <location>
        <begin position="1"/>
        <end position="51"/>
    </location>
</feature>
<feature type="compositionally biased region" description="Basic and acidic residues" evidence="1">
    <location>
        <begin position="1"/>
        <end position="25"/>
    </location>
</feature>
<proteinExistence type="predicted"/>
<evidence type="ECO:0000313" key="3">
    <source>
        <dbReference type="Proteomes" id="UP000075809"/>
    </source>
</evidence>
<accession>A0A151WQN0</accession>
<organism evidence="2 3">
    <name type="scientific">Mycetomoellerius zeteki</name>
    <dbReference type="NCBI Taxonomy" id="64791"/>
    <lineage>
        <taxon>Eukaryota</taxon>
        <taxon>Metazoa</taxon>
        <taxon>Ecdysozoa</taxon>
        <taxon>Arthropoda</taxon>
        <taxon>Hexapoda</taxon>
        <taxon>Insecta</taxon>
        <taxon>Pterygota</taxon>
        <taxon>Neoptera</taxon>
        <taxon>Endopterygota</taxon>
        <taxon>Hymenoptera</taxon>
        <taxon>Apocrita</taxon>
        <taxon>Aculeata</taxon>
        <taxon>Formicoidea</taxon>
        <taxon>Formicidae</taxon>
        <taxon>Myrmicinae</taxon>
        <taxon>Mycetomoellerius</taxon>
    </lineage>
</organism>
<reference evidence="2 3" key="1">
    <citation type="submission" date="2015-09" db="EMBL/GenBank/DDBJ databases">
        <title>Trachymyrmex zeteki WGS genome.</title>
        <authorList>
            <person name="Nygaard S."/>
            <person name="Hu H."/>
            <person name="Boomsma J."/>
            <person name="Zhang G."/>
        </authorList>
    </citation>
    <scope>NUCLEOTIDE SEQUENCE [LARGE SCALE GENOMIC DNA]</scope>
    <source>
        <strain evidence="2">Tzet28-1</strain>
        <tissue evidence="2">Whole body</tissue>
    </source>
</reference>
<feature type="compositionally biased region" description="Acidic residues" evidence="1">
    <location>
        <begin position="26"/>
        <end position="41"/>
    </location>
</feature>
<keyword evidence="3" id="KW-1185">Reference proteome</keyword>
<dbReference type="AlphaFoldDB" id="A0A151WQN0"/>
<protein>
    <submittedName>
        <fullName evidence="2">Uncharacterized protein</fullName>
    </submittedName>
</protein>